<dbReference type="PANTHER" id="PTHR31198">
    <property type="entry name" value="COILED-COIL DOMAIN-CONTAINING PROTEIN 84"/>
    <property type="match status" value="1"/>
</dbReference>
<dbReference type="PANTHER" id="PTHR31198:SF1">
    <property type="entry name" value="CENTROSOMAL AT-AC SPLICING FACTOR"/>
    <property type="match status" value="1"/>
</dbReference>
<dbReference type="AlphaFoldDB" id="A0AAD2A2J6"/>
<proteinExistence type="predicted"/>
<dbReference type="InterPro" id="IPR028015">
    <property type="entry name" value="CCDC84-like"/>
</dbReference>
<gene>
    <name evidence="1" type="ORF">FPE_LOCUS27864</name>
</gene>
<evidence type="ECO:0000313" key="1">
    <source>
        <dbReference type="EMBL" id="CAI9780434.1"/>
    </source>
</evidence>
<keyword evidence="2" id="KW-1185">Reference proteome</keyword>
<organism evidence="1 2">
    <name type="scientific">Fraxinus pennsylvanica</name>
    <dbReference type="NCBI Taxonomy" id="56036"/>
    <lineage>
        <taxon>Eukaryota</taxon>
        <taxon>Viridiplantae</taxon>
        <taxon>Streptophyta</taxon>
        <taxon>Embryophyta</taxon>
        <taxon>Tracheophyta</taxon>
        <taxon>Spermatophyta</taxon>
        <taxon>Magnoliopsida</taxon>
        <taxon>eudicotyledons</taxon>
        <taxon>Gunneridae</taxon>
        <taxon>Pentapetalae</taxon>
        <taxon>asterids</taxon>
        <taxon>lamiids</taxon>
        <taxon>Lamiales</taxon>
        <taxon>Oleaceae</taxon>
        <taxon>Oleeae</taxon>
        <taxon>Fraxinus</taxon>
    </lineage>
</organism>
<reference evidence="1" key="1">
    <citation type="submission" date="2023-05" db="EMBL/GenBank/DDBJ databases">
        <authorList>
            <person name="Huff M."/>
        </authorList>
    </citation>
    <scope>NUCLEOTIDE SEQUENCE</scope>
</reference>
<accession>A0AAD2A2J6</accession>
<name>A0AAD2A2J6_9LAMI</name>
<dbReference type="Pfam" id="PF14968">
    <property type="entry name" value="CCDC84"/>
    <property type="match status" value="1"/>
</dbReference>
<evidence type="ECO:0000313" key="2">
    <source>
        <dbReference type="Proteomes" id="UP000834106"/>
    </source>
</evidence>
<dbReference type="Proteomes" id="UP000834106">
    <property type="component" value="Chromosome 17"/>
</dbReference>
<sequence>MWKYGGGIDHADSFRISKADFANWEKKCQCLKTESANAESCGTSIGPLNDIHNELNCASVNSFDKTHVQSFDFNTSNSVVPLQSYTNERSQVSYSDLSQVSEAGPPLHIMLGGTRVGDAHVLKNSAGYVGYQHSFNTVAEECSSSDYVIKGSVSLLLAYS</sequence>
<dbReference type="EMBL" id="OU503052">
    <property type="protein sequence ID" value="CAI9780434.1"/>
    <property type="molecule type" value="Genomic_DNA"/>
</dbReference>
<protein>
    <submittedName>
        <fullName evidence="1">Uncharacterized protein</fullName>
    </submittedName>
</protein>